<evidence type="ECO:0000313" key="20">
    <source>
        <dbReference type="EMBL" id="KAA9033904.1"/>
    </source>
</evidence>
<dbReference type="EMBL" id="VYQA01000001">
    <property type="protein sequence ID" value="KAA9033904.1"/>
    <property type="molecule type" value="Genomic_DNA"/>
</dbReference>
<keyword evidence="6 16" id="KW-0732">Signal</keyword>
<dbReference type="Proteomes" id="UP000325933">
    <property type="component" value="Unassembled WGS sequence"/>
</dbReference>
<evidence type="ECO:0000313" key="19">
    <source>
        <dbReference type="EMBL" id="KAA9021543.1"/>
    </source>
</evidence>
<dbReference type="Pfam" id="PF07715">
    <property type="entry name" value="Plug"/>
    <property type="match status" value="1"/>
</dbReference>
<dbReference type="PROSITE" id="PS01156">
    <property type="entry name" value="TONB_DEPENDENT_REC_2"/>
    <property type="match status" value="1"/>
</dbReference>
<keyword evidence="9 14" id="KW-0798">TonB box</keyword>
<evidence type="ECO:0000259" key="17">
    <source>
        <dbReference type="Pfam" id="PF00593"/>
    </source>
</evidence>
<protein>
    <submittedName>
        <fullName evidence="20">TonB-dependent receptor</fullName>
    </submittedName>
</protein>
<sequence>MQLLAILLASSAAVPAIAQTAAPDDGDIVGAGEQIIVTAQKIEQRAMDVPITISAISGKRMEEIGVSDLDELSNYIPGLNIQEQSANNPGIVIRGITSDSGSAQQAPRVTLYYNGVDISRSRGSYQDIYDMERIEVIKGPQATLFGTASAVGAISMISARPKPGFSAELNAGYGNYESKLLSGFINGGSDKVAGRIAFAWKKRDGYVKNLSATQDDLYARDQLGVRGSLRLKPTESFTADLILTYDRQRNSGTPFISRALPTSEGPGNPFGSANLSGSPLSGSVLRGDKLGLHRDVYDANLTFSWDIMDDWTLTMVNGYRKFDSNEVFDADGSAAWYLEFGEEAKGWQVSHETRFSYAGDHFRGSFGWNGFREKNHQRVPFSSEEGTFIQCLTRALPGLGCINAAGVVTAAQATALITGGALTQIPYSSVFENRGKNDSYSMFADGTWIASPSLELTAGIRALIEKRRSGYVTNVPVPRLPSLLPAALRAQLLAAVPSLATSLVPGQVNTGGRVLHTQGSFAAFLPRFNILYRFSPALNGFATVSKGRRSPTVNLDAAPGGAARISQIAEENVWNYEVGLKGNSGIFSGSLGVYYQKYDNFQVSVVGSDGVARTMSAGTASNLGVEAEVMVQPTNWLNIFANGGYIDGGIDDKAANGRFAGDQFRLQPKFQAAAGFTIDAPIGNGMRVFATPSVTYRSKIYFEVPNTEAISQDGVTLVNLRAGVGFVDGQYEISGFMRNATNKNYLLDAGNTGGAFGIPTYIPAEPRFYGVQLTGRF</sequence>
<evidence type="ECO:0000313" key="22">
    <source>
        <dbReference type="Proteomes" id="UP000326364"/>
    </source>
</evidence>
<dbReference type="EMBL" id="VYQB01000001">
    <property type="protein sequence ID" value="KAA9021543.1"/>
    <property type="molecule type" value="Genomic_DNA"/>
</dbReference>
<dbReference type="Pfam" id="PF00593">
    <property type="entry name" value="TonB_dep_Rec_b-barrel"/>
    <property type="match status" value="1"/>
</dbReference>
<organism evidence="20 21">
    <name type="scientific">Sphingobium limneticum</name>
    <dbReference type="NCBI Taxonomy" id="1007511"/>
    <lineage>
        <taxon>Bacteria</taxon>
        <taxon>Pseudomonadati</taxon>
        <taxon>Pseudomonadota</taxon>
        <taxon>Alphaproteobacteria</taxon>
        <taxon>Sphingomonadales</taxon>
        <taxon>Sphingomonadaceae</taxon>
        <taxon>Sphingobium</taxon>
    </lineage>
</organism>
<evidence type="ECO:0000256" key="16">
    <source>
        <dbReference type="SAM" id="SignalP"/>
    </source>
</evidence>
<feature type="region of interest" description="Disordered" evidence="15">
    <location>
        <begin position="254"/>
        <end position="275"/>
    </location>
</feature>
<reference evidence="21 22" key="1">
    <citation type="submission" date="2019-09" db="EMBL/GenBank/DDBJ databases">
        <authorList>
            <person name="Feng G."/>
        </authorList>
    </citation>
    <scope>NUCLEOTIDE SEQUENCE [LARGE SCALE GENOMIC DNA]</scope>
    <source>
        <strain evidence="20 21">KACC 19283</strain>
        <strain evidence="19 22">KACC 19284</strain>
    </source>
</reference>
<keyword evidence="10 12" id="KW-0472">Membrane</keyword>
<gene>
    <name evidence="20" type="ORF">F4U95_01395</name>
    <name evidence="19" type="ORF">F4U96_01395</name>
</gene>
<dbReference type="Proteomes" id="UP000326364">
    <property type="component" value="Unassembled WGS sequence"/>
</dbReference>
<proteinExistence type="inferred from homology"/>
<dbReference type="Gene3D" id="2.40.170.20">
    <property type="entry name" value="TonB-dependent receptor, beta-barrel domain"/>
    <property type="match status" value="1"/>
</dbReference>
<keyword evidence="3 12" id="KW-1134">Transmembrane beta strand</keyword>
<comment type="caution">
    <text evidence="20">The sequence shown here is derived from an EMBL/GenBank/DDBJ whole genome shotgun (WGS) entry which is preliminary data.</text>
</comment>
<dbReference type="InterPro" id="IPR039426">
    <property type="entry name" value="TonB-dep_rcpt-like"/>
</dbReference>
<feature type="signal peptide" evidence="16">
    <location>
        <begin position="1"/>
        <end position="18"/>
    </location>
</feature>
<comment type="similarity">
    <text evidence="12 14">Belongs to the TonB-dependent receptor family.</text>
</comment>
<evidence type="ECO:0000256" key="5">
    <source>
        <dbReference type="ARBA" id="ARBA00022692"/>
    </source>
</evidence>
<accession>A0A5J5IEH1</accession>
<evidence type="ECO:0000256" key="8">
    <source>
        <dbReference type="ARBA" id="ARBA00023065"/>
    </source>
</evidence>
<dbReference type="AlphaFoldDB" id="A0A5J5IEH1"/>
<feature type="short sequence motif" description="TonB C-terminal box" evidence="13">
    <location>
        <begin position="760"/>
        <end position="777"/>
    </location>
</feature>
<evidence type="ECO:0000313" key="21">
    <source>
        <dbReference type="Proteomes" id="UP000325933"/>
    </source>
</evidence>
<dbReference type="PANTHER" id="PTHR32552">
    <property type="entry name" value="FERRICHROME IRON RECEPTOR-RELATED"/>
    <property type="match status" value="1"/>
</dbReference>
<feature type="domain" description="TonB-dependent receptor-like beta-barrel" evidence="17">
    <location>
        <begin position="266"/>
        <end position="724"/>
    </location>
</feature>
<keyword evidence="11 12" id="KW-0998">Cell outer membrane</keyword>
<evidence type="ECO:0000256" key="14">
    <source>
        <dbReference type="RuleBase" id="RU003357"/>
    </source>
</evidence>
<dbReference type="PANTHER" id="PTHR32552:SF81">
    <property type="entry name" value="TONB-DEPENDENT OUTER MEMBRANE RECEPTOR"/>
    <property type="match status" value="1"/>
</dbReference>
<dbReference type="SUPFAM" id="SSF56935">
    <property type="entry name" value="Porins"/>
    <property type="match status" value="1"/>
</dbReference>
<dbReference type="InterPro" id="IPR036942">
    <property type="entry name" value="Beta-barrel_TonB_sf"/>
</dbReference>
<dbReference type="InterPro" id="IPR000531">
    <property type="entry name" value="Beta-barrel_TonB"/>
</dbReference>
<evidence type="ECO:0000256" key="13">
    <source>
        <dbReference type="PROSITE-ProRule" id="PRU10144"/>
    </source>
</evidence>
<name>A0A5J5IEH1_9SPHN</name>
<comment type="subcellular location">
    <subcellularLocation>
        <location evidence="1 12">Cell outer membrane</location>
        <topology evidence="1 12">Multi-pass membrane protein</topology>
    </subcellularLocation>
</comment>
<feature type="domain" description="TonB-dependent receptor plug" evidence="18">
    <location>
        <begin position="46"/>
        <end position="152"/>
    </location>
</feature>
<evidence type="ECO:0000256" key="4">
    <source>
        <dbReference type="ARBA" id="ARBA00022496"/>
    </source>
</evidence>
<keyword evidence="2 12" id="KW-0813">Transport</keyword>
<dbReference type="InterPro" id="IPR012910">
    <property type="entry name" value="Plug_dom"/>
</dbReference>
<evidence type="ECO:0000256" key="1">
    <source>
        <dbReference type="ARBA" id="ARBA00004571"/>
    </source>
</evidence>
<evidence type="ECO:0000256" key="2">
    <source>
        <dbReference type="ARBA" id="ARBA00022448"/>
    </source>
</evidence>
<keyword evidence="20" id="KW-0675">Receptor</keyword>
<evidence type="ECO:0000256" key="12">
    <source>
        <dbReference type="PROSITE-ProRule" id="PRU01360"/>
    </source>
</evidence>
<evidence type="ECO:0000256" key="6">
    <source>
        <dbReference type="ARBA" id="ARBA00022729"/>
    </source>
</evidence>
<evidence type="ECO:0000256" key="7">
    <source>
        <dbReference type="ARBA" id="ARBA00023004"/>
    </source>
</evidence>
<evidence type="ECO:0000259" key="18">
    <source>
        <dbReference type="Pfam" id="PF07715"/>
    </source>
</evidence>
<evidence type="ECO:0000256" key="9">
    <source>
        <dbReference type="ARBA" id="ARBA00023077"/>
    </source>
</evidence>
<dbReference type="GO" id="GO:0009279">
    <property type="term" value="C:cell outer membrane"/>
    <property type="evidence" value="ECO:0007669"/>
    <property type="project" value="UniProtKB-SubCell"/>
</dbReference>
<keyword evidence="4" id="KW-0410">Iron transport</keyword>
<keyword evidence="7" id="KW-0408">Iron</keyword>
<dbReference type="PROSITE" id="PS52016">
    <property type="entry name" value="TONB_DEPENDENT_REC_3"/>
    <property type="match status" value="1"/>
</dbReference>
<evidence type="ECO:0000256" key="11">
    <source>
        <dbReference type="ARBA" id="ARBA00023237"/>
    </source>
</evidence>
<keyword evidence="8" id="KW-0406">Ion transport</keyword>
<evidence type="ECO:0000256" key="15">
    <source>
        <dbReference type="SAM" id="MobiDB-lite"/>
    </source>
</evidence>
<keyword evidence="5 12" id="KW-0812">Transmembrane</keyword>
<feature type="chain" id="PRO_5023908783" evidence="16">
    <location>
        <begin position="19"/>
        <end position="777"/>
    </location>
</feature>
<keyword evidence="22" id="KW-1185">Reference proteome</keyword>
<evidence type="ECO:0000256" key="10">
    <source>
        <dbReference type="ARBA" id="ARBA00023136"/>
    </source>
</evidence>
<evidence type="ECO:0000256" key="3">
    <source>
        <dbReference type="ARBA" id="ARBA00022452"/>
    </source>
</evidence>
<dbReference type="GO" id="GO:0006826">
    <property type="term" value="P:iron ion transport"/>
    <property type="evidence" value="ECO:0007669"/>
    <property type="project" value="UniProtKB-KW"/>
</dbReference>
<dbReference type="InterPro" id="IPR010917">
    <property type="entry name" value="TonB_rcpt_CS"/>
</dbReference>